<protein>
    <submittedName>
        <fullName evidence="4">Recombinase family protein</fullName>
    </submittedName>
</protein>
<dbReference type="InterPro" id="IPR036162">
    <property type="entry name" value="Resolvase-like_N_sf"/>
</dbReference>
<evidence type="ECO:0000259" key="2">
    <source>
        <dbReference type="PROSITE" id="PS51736"/>
    </source>
</evidence>
<dbReference type="Proteomes" id="UP000544122">
    <property type="component" value="Unassembled WGS sequence"/>
</dbReference>
<dbReference type="CDD" id="cd00338">
    <property type="entry name" value="Ser_Recombinase"/>
    <property type="match status" value="1"/>
</dbReference>
<evidence type="ECO:0000259" key="3">
    <source>
        <dbReference type="PROSITE" id="PS51737"/>
    </source>
</evidence>
<name>A0A7Y4GY64_9BRAD</name>
<dbReference type="Pfam" id="PF00239">
    <property type="entry name" value="Resolvase"/>
    <property type="match status" value="1"/>
</dbReference>
<accession>A0A7Y4GY64</accession>
<dbReference type="InterPro" id="IPR050639">
    <property type="entry name" value="SSR_resolvase"/>
</dbReference>
<dbReference type="GO" id="GO:0003677">
    <property type="term" value="F:DNA binding"/>
    <property type="evidence" value="ECO:0007669"/>
    <property type="project" value="InterPro"/>
</dbReference>
<keyword evidence="5" id="KW-1185">Reference proteome</keyword>
<dbReference type="Pfam" id="PF07508">
    <property type="entry name" value="Recombinase"/>
    <property type="match status" value="1"/>
</dbReference>
<gene>
    <name evidence="4" type="ORF">HCN58_30325</name>
</gene>
<evidence type="ECO:0000313" key="5">
    <source>
        <dbReference type="Proteomes" id="UP000544122"/>
    </source>
</evidence>
<reference evidence="4 5" key="1">
    <citation type="submission" date="2020-03" db="EMBL/GenBank/DDBJ databases">
        <title>Bradyrhizobium diversity isolated from nodules of Indigofera sp.</title>
        <authorList>
            <person name="Klepa M."/>
            <person name="Helene L."/>
            <person name="Hungria M."/>
        </authorList>
    </citation>
    <scope>NUCLEOTIDE SEQUENCE [LARGE SCALE GENOMIC DNA]</scope>
    <source>
        <strain evidence="4 5">WSM 1791</strain>
    </source>
</reference>
<dbReference type="PANTHER" id="PTHR30461:SF23">
    <property type="entry name" value="DNA RECOMBINASE-RELATED"/>
    <property type="match status" value="1"/>
</dbReference>
<organism evidence="4 5">
    <name type="scientific">Bradyrhizobium australiense</name>
    <dbReference type="NCBI Taxonomy" id="2721161"/>
    <lineage>
        <taxon>Bacteria</taxon>
        <taxon>Pseudomonadati</taxon>
        <taxon>Pseudomonadota</taxon>
        <taxon>Alphaproteobacteria</taxon>
        <taxon>Hyphomicrobiales</taxon>
        <taxon>Nitrobacteraceae</taxon>
        <taxon>Bradyrhizobium</taxon>
    </lineage>
</organism>
<dbReference type="FunFam" id="3.40.50.1390:FF:000008">
    <property type="entry name" value="DNA recombinase"/>
    <property type="match status" value="1"/>
</dbReference>
<dbReference type="PROSITE" id="PS51737">
    <property type="entry name" value="RECOMBINASE_DNA_BIND"/>
    <property type="match status" value="1"/>
</dbReference>
<dbReference type="InterPro" id="IPR006119">
    <property type="entry name" value="Resolv_N"/>
</dbReference>
<dbReference type="InterPro" id="IPR011109">
    <property type="entry name" value="DNA_bind_recombinase_dom"/>
</dbReference>
<dbReference type="SUPFAM" id="SSF53041">
    <property type="entry name" value="Resolvase-like"/>
    <property type="match status" value="1"/>
</dbReference>
<evidence type="ECO:0000313" key="4">
    <source>
        <dbReference type="EMBL" id="NOJ43804.1"/>
    </source>
</evidence>
<evidence type="ECO:0000256" key="1">
    <source>
        <dbReference type="SAM" id="MobiDB-lite"/>
    </source>
</evidence>
<dbReference type="PANTHER" id="PTHR30461">
    <property type="entry name" value="DNA-INVERTASE FROM LAMBDOID PROPHAGE"/>
    <property type="match status" value="1"/>
</dbReference>
<dbReference type="EMBL" id="JAAVLX010000011">
    <property type="protein sequence ID" value="NOJ43804.1"/>
    <property type="molecule type" value="Genomic_DNA"/>
</dbReference>
<comment type="caution">
    <text evidence="4">The sequence shown here is derived from an EMBL/GenBank/DDBJ whole genome shotgun (WGS) entry which is preliminary data.</text>
</comment>
<feature type="region of interest" description="Disordered" evidence="1">
    <location>
        <begin position="524"/>
        <end position="552"/>
    </location>
</feature>
<sequence length="552" mass="63667">MGNALVIRRNTQLAKAQRALHAAQYVRMSTDRQRYSIENQAVVIAAYAQTHNLTIVRTYRDEGESGLKLKNRLGLIQLLDDVQSERADFDHILIYDISRWGRFQDTDESAYYEFICKQAGIKVSYCAEQFENDGCMVSSIVKNIKRVMAAEYSRELSVKVHAGACRFASMGFKSGGLTPYALQRVLVDEEHQPKGILRKGDRKYIQTDHVKLQPGELKEVTVVKWIFRRFLDVKSEQALARELNRHSIPPCSGERWTGPKITRILRNENYIGNIIYNRLSSKLGTKRVRNSSDKWVRSEGCIEPIVSVDDFLAARKIIAERRVDGLTEGEMLARLRRTLKKEGRLTPRIISKTVDLPSHHVYRAHFGTMRNAYRLVGYLPERNFEYMDSRHMWLHRLSELQSQVATQIEKAGGQVVLNGLADGLRVNGMINIYFRIAQIEHPARDHYAPRWFIQRRNLPDGWIVAMRLADRSTTLLDYLLVPTIRTDRNTIRFSEKLRTRFRIVSFKTPGALVRSLNRRLASLNTAAPTKLRPPKTPRKTDHPKRSTGRARR</sequence>
<feature type="domain" description="Recombinase" evidence="3">
    <location>
        <begin position="201"/>
        <end position="324"/>
    </location>
</feature>
<dbReference type="Gene3D" id="3.90.1750.20">
    <property type="entry name" value="Putative Large Serine Recombinase, Chain B, Domain 2"/>
    <property type="match status" value="1"/>
</dbReference>
<proteinExistence type="predicted"/>
<dbReference type="Gene3D" id="3.40.50.1390">
    <property type="entry name" value="Resolvase, N-terminal catalytic domain"/>
    <property type="match status" value="1"/>
</dbReference>
<dbReference type="PROSITE" id="PS51736">
    <property type="entry name" value="RECOMBINASES_3"/>
    <property type="match status" value="1"/>
</dbReference>
<feature type="domain" description="Resolvase/invertase-type recombinase catalytic" evidence="2">
    <location>
        <begin position="21"/>
        <end position="171"/>
    </location>
</feature>
<dbReference type="SMART" id="SM00857">
    <property type="entry name" value="Resolvase"/>
    <property type="match status" value="1"/>
</dbReference>
<dbReference type="AlphaFoldDB" id="A0A7Y4GY64"/>
<dbReference type="InterPro" id="IPR038109">
    <property type="entry name" value="DNA_bind_recomb_sf"/>
</dbReference>
<dbReference type="RefSeq" id="WP_171582993.1">
    <property type="nucleotide sequence ID" value="NZ_JAAVLX010000011.1"/>
</dbReference>
<dbReference type="GO" id="GO:0000150">
    <property type="term" value="F:DNA strand exchange activity"/>
    <property type="evidence" value="ECO:0007669"/>
    <property type="project" value="InterPro"/>
</dbReference>